<dbReference type="OrthoDB" id="4367367at2759"/>
<evidence type="ECO:0000313" key="2">
    <source>
        <dbReference type="EMBL" id="CDM31225.1"/>
    </source>
</evidence>
<proteinExistence type="predicted"/>
<feature type="compositionally biased region" description="Polar residues" evidence="1">
    <location>
        <begin position="328"/>
        <end position="341"/>
    </location>
</feature>
<dbReference type="AlphaFoldDB" id="W6Q4F7"/>
<sequence>MTSLARNSSGGPGCGSPNKNNFGIRNPTKMHFQPSSVPNGPRSYQNNGGARNNRGNYNHNGNANSNNQWSPRNANPRNANANGNGPSPVPNGPRAYQNNGGSWNNRGNNNYNGNANNQWSPRNGNPNGTHDYNNQRDTSRDGFGNENNQRSSNYKGKNFNPNYKGKNYNPSFSRPAQANVGQARNGNRRRLAYRNQNENYNLDIHPSNIDVQMDDAPSDEPNDIEMPDAPALPDPVLPDPRIKALALGAVAIKEMVSPPLSNFQFNPHAFHQPDVHHSAFRPPEFRPPTFHPPAFHPKVISSPKLQGNPEYSGLANPALVASRKDNKSTSTTESHFPTSVTIHRPPNQPQDLWVPHIGYEPSQTGDNPPRVGRGRLHRQTTHHKHRLVLVQMAHRPRLQGGPDRGGKGFEWVHVQWRNDIKEAVLRVQS</sequence>
<gene>
    <name evidence="2" type="ORF">PROQFM164_S02g001375</name>
</gene>
<evidence type="ECO:0000256" key="1">
    <source>
        <dbReference type="SAM" id="MobiDB-lite"/>
    </source>
</evidence>
<accession>W6Q4F7</accession>
<dbReference type="EMBL" id="HG792016">
    <property type="protein sequence ID" value="CDM31225.1"/>
    <property type="molecule type" value="Genomic_DNA"/>
</dbReference>
<organism evidence="2 3">
    <name type="scientific">Penicillium roqueforti (strain FM164)</name>
    <dbReference type="NCBI Taxonomy" id="1365484"/>
    <lineage>
        <taxon>Eukaryota</taxon>
        <taxon>Fungi</taxon>
        <taxon>Dikarya</taxon>
        <taxon>Ascomycota</taxon>
        <taxon>Pezizomycotina</taxon>
        <taxon>Eurotiomycetes</taxon>
        <taxon>Eurotiomycetidae</taxon>
        <taxon>Eurotiales</taxon>
        <taxon>Aspergillaceae</taxon>
        <taxon>Penicillium</taxon>
    </lineage>
</organism>
<evidence type="ECO:0000313" key="3">
    <source>
        <dbReference type="Proteomes" id="UP000030686"/>
    </source>
</evidence>
<reference evidence="2" key="1">
    <citation type="journal article" date="2014" name="Nat. Commun.">
        <title>Multiple recent horizontal transfers of a large genomic region in cheese making fungi.</title>
        <authorList>
            <person name="Cheeseman K."/>
            <person name="Ropars J."/>
            <person name="Renault P."/>
            <person name="Dupont J."/>
            <person name="Gouzy J."/>
            <person name="Branca A."/>
            <person name="Abraham A.L."/>
            <person name="Ceppi M."/>
            <person name="Conseiller E."/>
            <person name="Debuchy R."/>
            <person name="Malagnac F."/>
            <person name="Goarin A."/>
            <person name="Silar P."/>
            <person name="Lacoste S."/>
            <person name="Sallet E."/>
            <person name="Bensimon A."/>
            <person name="Giraud T."/>
            <person name="Brygoo Y."/>
        </authorList>
    </citation>
    <scope>NUCLEOTIDE SEQUENCE [LARGE SCALE GENOMIC DNA]</scope>
    <source>
        <strain evidence="2">FM164</strain>
    </source>
</reference>
<name>W6Q4F7_PENRF</name>
<feature type="compositionally biased region" description="Polar residues" evidence="1">
    <location>
        <begin position="145"/>
        <end position="161"/>
    </location>
</feature>
<dbReference type="Proteomes" id="UP000030686">
    <property type="component" value="Unassembled WGS sequence"/>
</dbReference>
<protein>
    <submittedName>
        <fullName evidence="2">Genomic scaffold, ProqFM164S02</fullName>
    </submittedName>
</protein>
<feature type="region of interest" description="Disordered" evidence="1">
    <location>
        <begin position="322"/>
        <end position="348"/>
    </location>
</feature>
<keyword evidence="3" id="KW-1185">Reference proteome</keyword>
<feature type="compositionally biased region" description="Polar residues" evidence="1">
    <location>
        <begin position="33"/>
        <end position="45"/>
    </location>
</feature>
<feature type="compositionally biased region" description="Polar residues" evidence="1">
    <location>
        <begin position="118"/>
        <end position="132"/>
    </location>
</feature>
<feature type="compositionally biased region" description="Low complexity" evidence="1">
    <location>
        <begin position="46"/>
        <end position="117"/>
    </location>
</feature>
<feature type="region of interest" description="Disordered" evidence="1">
    <location>
        <begin position="1"/>
        <end position="186"/>
    </location>
</feature>
<feature type="compositionally biased region" description="Polar residues" evidence="1">
    <location>
        <begin position="168"/>
        <end position="185"/>
    </location>
</feature>